<protein>
    <submittedName>
        <fullName evidence="1">Uncharacterized protein</fullName>
    </submittedName>
</protein>
<organism evidence="1 2">
    <name type="scientific">Microbacterium immunditiarum</name>
    <dbReference type="NCBI Taxonomy" id="337480"/>
    <lineage>
        <taxon>Bacteria</taxon>
        <taxon>Bacillati</taxon>
        <taxon>Actinomycetota</taxon>
        <taxon>Actinomycetes</taxon>
        <taxon>Micrococcales</taxon>
        <taxon>Microbacteriaceae</taxon>
        <taxon>Microbacterium</taxon>
    </lineage>
</organism>
<evidence type="ECO:0000313" key="2">
    <source>
        <dbReference type="Proteomes" id="UP000576969"/>
    </source>
</evidence>
<proteinExistence type="predicted"/>
<sequence>MSESLAMIGNQPDDFVGIRLGRSQRHLLEYVIHIRAWLWGWGWILVRHWLLRYL</sequence>
<keyword evidence="2" id="KW-1185">Reference proteome</keyword>
<gene>
    <name evidence="1" type="ORF">BJ991_001642</name>
</gene>
<evidence type="ECO:0000313" key="1">
    <source>
        <dbReference type="EMBL" id="NYE19614.1"/>
    </source>
</evidence>
<comment type="caution">
    <text evidence="1">The sequence shown here is derived from an EMBL/GenBank/DDBJ whole genome shotgun (WGS) entry which is preliminary data.</text>
</comment>
<accession>A0A7Y9KLD3</accession>
<name>A0A7Y9KLD3_9MICO</name>
<dbReference type="Proteomes" id="UP000576969">
    <property type="component" value="Unassembled WGS sequence"/>
</dbReference>
<reference evidence="1 2" key="1">
    <citation type="submission" date="2020-07" db="EMBL/GenBank/DDBJ databases">
        <title>Sequencing the genomes of 1000 actinobacteria strains.</title>
        <authorList>
            <person name="Klenk H.-P."/>
        </authorList>
    </citation>
    <scope>NUCLEOTIDE SEQUENCE [LARGE SCALE GENOMIC DNA]</scope>
    <source>
        <strain evidence="1 2">DSM 24662</strain>
    </source>
</reference>
<dbReference type="AlphaFoldDB" id="A0A7Y9KLD3"/>
<dbReference type="EMBL" id="JACCBV010000001">
    <property type="protein sequence ID" value="NYE19614.1"/>
    <property type="molecule type" value="Genomic_DNA"/>
</dbReference>